<evidence type="ECO:0000313" key="3">
    <source>
        <dbReference type="Proteomes" id="UP001190700"/>
    </source>
</evidence>
<protein>
    <submittedName>
        <fullName evidence="2">Uncharacterized protein</fullName>
    </submittedName>
</protein>
<organism evidence="2 3">
    <name type="scientific">Cymbomonas tetramitiformis</name>
    <dbReference type="NCBI Taxonomy" id="36881"/>
    <lineage>
        <taxon>Eukaryota</taxon>
        <taxon>Viridiplantae</taxon>
        <taxon>Chlorophyta</taxon>
        <taxon>Pyramimonadophyceae</taxon>
        <taxon>Pyramimonadales</taxon>
        <taxon>Pyramimonadaceae</taxon>
        <taxon>Cymbomonas</taxon>
    </lineage>
</organism>
<evidence type="ECO:0000256" key="1">
    <source>
        <dbReference type="SAM" id="MobiDB-lite"/>
    </source>
</evidence>
<sequence length="150" mass="16326">MQIRSIVPRSDGDVHRPDRARDDTLGAAALHVWGFHHTNEAIRSPSRSDKLRVGSRREKHTLALYGKDGAEMSSARSQTRSMNTQNPTACTSRDGISTADMDAMQTSMQAHADNGLDAAVSNAQAKAQQAQAEAQAQEAYLTPHIYIPTI</sequence>
<feature type="compositionally biased region" description="Basic and acidic residues" evidence="1">
    <location>
        <begin position="10"/>
        <end position="20"/>
    </location>
</feature>
<keyword evidence="3" id="KW-1185">Reference proteome</keyword>
<feature type="compositionally biased region" description="Polar residues" evidence="1">
    <location>
        <begin position="74"/>
        <end position="95"/>
    </location>
</feature>
<reference evidence="2 3" key="1">
    <citation type="journal article" date="2015" name="Genome Biol. Evol.">
        <title>Comparative Genomics of a Bacterivorous Green Alga Reveals Evolutionary Causalities and Consequences of Phago-Mixotrophic Mode of Nutrition.</title>
        <authorList>
            <person name="Burns J.A."/>
            <person name="Paasch A."/>
            <person name="Narechania A."/>
            <person name="Kim E."/>
        </authorList>
    </citation>
    <scope>NUCLEOTIDE SEQUENCE [LARGE SCALE GENOMIC DNA]</scope>
    <source>
        <strain evidence="2 3">PLY_AMNH</strain>
    </source>
</reference>
<dbReference type="Proteomes" id="UP001190700">
    <property type="component" value="Unassembled WGS sequence"/>
</dbReference>
<gene>
    <name evidence="2" type="ORF">CYMTET_52612</name>
</gene>
<name>A0AAE0BK04_9CHLO</name>
<dbReference type="AlphaFoldDB" id="A0AAE0BK04"/>
<accession>A0AAE0BK04</accession>
<dbReference type="EMBL" id="LGRX02034648">
    <property type="protein sequence ID" value="KAK3237303.1"/>
    <property type="molecule type" value="Genomic_DNA"/>
</dbReference>
<feature type="region of interest" description="Disordered" evidence="1">
    <location>
        <begin position="66"/>
        <end position="95"/>
    </location>
</feature>
<evidence type="ECO:0000313" key="2">
    <source>
        <dbReference type="EMBL" id="KAK3237303.1"/>
    </source>
</evidence>
<proteinExistence type="predicted"/>
<feature type="region of interest" description="Disordered" evidence="1">
    <location>
        <begin position="1"/>
        <end position="20"/>
    </location>
</feature>
<comment type="caution">
    <text evidence="2">The sequence shown here is derived from an EMBL/GenBank/DDBJ whole genome shotgun (WGS) entry which is preliminary data.</text>
</comment>